<dbReference type="PATRIC" id="fig|301148.3.peg.3325"/>
<reference evidence="1 2" key="1">
    <citation type="submission" date="2016-01" db="EMBL/GenBank/DDBJ databases">
        <title>Draft Genome Sequences of Seven Thermophilic Sporeformers Isolated from Foods.</title>
        <authorList>
            <person name="Berendsen E.M."/>
            <person name="Wells-Bennik M.H."/>
            <person name="Krawcyk A.O."/>
            <person name="De Jong A."/>
            <person name="Holsappel S."/>
            <person name="Eijlander R.T."/>
            <person name="Kuipers O.P."/>
        </authorList>
    </citation>
    <scope>NUCLEOTIDE SEQUENCE [LARGE SCALE GENOMIC DNA]</scope>
    <source>
        <strain evidence="1 2">B4135</strain>
    </source>
</reference>
<comment type="caution">
    <text evidence="1">The sequence shown here is derived from an EMBL/GenBank/DDBJ whole genome shotgun (WGS) entry which is preliminary data.</text>
</comment>
<gene>
    <name evidence="1" type="ORF">B4135_0956</name>
</gene>
<accession>A0A150M642</accession>
<dbReference type="AlphaFoldDB" id="A0A150M642"/>
<protein>
    <recommendedName>
        <fullName evidence="3">Transposase DDE domain-containing protein</fullName>
    </recommendedName>
</protein>
<organism evidence="1 2">
    <name type="scientific">Caldibacillus debilis</name>
    <dbReference type="NCBI Taxonomy" id="301148"/>
    <lineage>
        <taxon>Bacteria</taxon>
        <taxon>Bacillati</taxon>
        <taxon>Bacillota</taxon>
        <taxon>Bacilli</taxon>
        <taxon>Bacillales</taxon>
        <taxon>Bacillaceae</taxon>
        <taxon>Caldibacillus</taxon>
    </lineage>
</organism>
<evidence type="ECO:0000313" key="1">
    <source>
        <dbReference type="EMBL" id="KYD20057.1"/>
    </source>
</evidence>
<evidence type="ECO:0000313" key="2">
    <source>
        <dbReference type="Proteomes" id="UP000075683"/>
    </source>
</evidence>
<proteinExistence type="predicted"/>
<dbReference type="Proteomes" id="UP000075683">
    <property type="component" value="Unassembled WGS sequence"/>
</dbReference>
<evidence type="ECO:0008006" key="3">
    <source>
        <dbReference type="Google" id="ProtNLM"/>
    </source>
</evidence>
<dbReference type="EMBL" id="LQYT01000037">
    <property type="protein sequence ID" value="KYD20057.1"/>
    <property type="molecule type" value="Genomic_DNA"/>
</dbReference>
<sequence length="83" mass="9449">MTQLPHPYTLGDKGYVSQALQKKLYDEYKIAFLDACSEKSTSCAIKKMETMDEAKTQNRRNCVLGFSGFISDYGNSCQFGFWI</sequence>
<name>A0A150M642_9BACI</name>